<dbReference type="GO" id="GO:0008793">
    <property type="term" value="F:aromatic-amino-acid transaminase activity"/>
    <property type="evidence" value="ECO:0007669"/>
    <property type="project" value="TreeGrafter"/>
</dbReference>
<evidence type="ECO:0000256" key="5">
    <source>
        <dbReference type="ARBA" id="ARBA00022576"/>
    </source>
</evidence>
<evidence type="ECO:0000313" key="11">
    <source>
        <dbReference type="EMBL" id="CAI6280444.1"/>
    </source>
</evidence>
<dbReference type="GO" id="GO:0005737">
    <property type="term" value="C:cytoplasm"/>
    <property type="evidence" value="ECO:0007669"/>
    <property type="project" value="UniProtKB-SubCell"/>
</dbReference>
<accession>A0A9W4XL39</accession>
<evidence type="ECO:0000256" key="7">
    <source>
        <dbReference type="ARBA" id="ARBA00022898"/>
    </source>
</evidence>
<name>A0A9W4XL39_9PLEO</name>
<keyword evidence="4" id="KW-0963">Cytoplasm</keyword>
<dbReference type="Gene3D" id="3.40.640.10">
    <property type="entry name" value="Type I PLP-dependent aspartate aminotransferase-like (Major domain)"/>
    <property type="match status" value="1"/>
</dbReference>
<sequence length="537" mass="59475">MAPPAAIEVLGDSDTTGITIPDPLAVPIRTNDILGRRRKTESRQWGTAAPCDTASFRLKSYAGKPKAKRWDHILTEEAKSRKGSSLKGAAKYLSKPGLISLGGGIPSSEYFPFEELSVKVPARGHFSEEETRKTGVTLTAGKHDLANGKSIFDISTAFNYGQGAGSAQLLRWLTEHTELVHDLQYEDWACTMNVGSTSGLEAAFRMFTRPGDMILSEIYTFAAAVDCATPLGLRVAGIPMDDEGPLPEAMDDILANWDTSARGARKPRLFYTVPTGQNPTGCTQPASRRKALYKVCQKHDIYIIEDEPYYFLQMQPYTGQNSPDVPPPASHEEFLKSLVPGYLSFDTDGRVMRLDSFSKVLSPGSRTGWVTASQQIVTAYAKAADLSTQNPSGMSQLVLFKLLDEHWGHGGYFDWLIHIRMSYTARRDSILAACEKHLPPDVVSWNPPMAGMFSWLKVDFTKHPDYPAESIEGIQDKIFLGNVDHGVLLMPGSWFYANAEDEHDTLFFRATYAAAPAEKIEEAIRRFGESIRKEFKL</sequence>
<reference evidence="11" key="1">
    <citation type="submission" date="2023-01" db="EMBL/GenBank/DDBJ databases">
        <authorList>
            <person name="Van Ghelder C."/>
            <person name="Rancurel C."/>
        </authorList>
    </citation>
    <scope>NUCLEOTIDE SEQUENCE</scope>
    <source>
        <strain evidence="11">CNCM I-4278</strain>
    </source>
</reference>
<dbReference type="GO" id="GO:0019878">
    <property type="term" value="P:lysine biosynthetic process via aminoadipic acid"/>
    <property type="evidence" value="ECO:0007669"/>
    <property type="project" value="TreeGrafter"/>
</dbReference>
<proteinExistence type="inferred from homology"/>
<dbReference type="InterPro" id="IPR015421">
    <property type="entry name" value="PyrdxlP-dep_Trfase_major"/>
</dbReference>
<dbReference type="FunFam" id="3.40.640.10:FF:000074">
    <property type="entry name" value="Aromatic amino acid aminotransferase"/>
    <property type="match status" value="1"/>
</dbReference>
<dbReference type="Proteomes" id="UP001152607">
    <property type="component" value="Unassembled WGS sequence"/>
</dbReference>
<dbReference type="CDD" id="cd00609">
    <property type="entry name" value="AAT_like"/>
    <property type="match status" value="1"/>
</dbReference>
<comment type="caution">
    <text evidence="11">The sequence shown here is derived from an EMBL/GenBank/DDBJ whole genome shotgun (WGS) entry which is preliminary data.</text>
</comment>
<evidence type="ECO:0000259" key="10">
    <source>
        <dbReference type="Pfam" id="PF00155"/>
    </source>
</evidence>
<dbReference type="InterPro" id="IPR050859">
    <property type="entry name" value="Class-I_PLP-dep_aminotransf"/>
</dbReference>
<dbReference type="OrthoDB" id="691673at2759"/>
<dbReference type="GO" id="GO:0047536">
    <property type="term" value="F:2-aminoadipate transaminase activity"/>
    <property type="evidence" value="ECO:0007669"/>
    <property type="project" value="TreeGrafter"/>
</dbReference>
<evidence type="ECO:0000313" key="12">
    <source>
        <dbReference type="Proteomes" id="UP001152607"/>
    </source>
</evidence>
<dbReference type="EMBL" id="CAOQHR010000001">
    <property type="protein sequence ID" value="CAI6280444.1"/>
    <property type="molecule type" value="Genomic_DNA"/>
</dbReference>
<evidence type="ECO:0000256" key="9">
    <source>
        <dbReference type="ARBA" id="ARBA00067014"/>
    </source>
</evidence>
<dbReference type="PANTHER" id="PTHR42790:SF21">
    <property type="entry name" value="AROMATIC_AMINOADIPATE AMINOTRANSFERASE 1"/>
    <property type="match status" value="1"/>
</dbReference>
<evidence type="ECO:0000256" key="8">
    <source>
        <dbReference type="ARBA" id="ARBA00051993"/>
    </source>
</evidence>
<keyword evidence="6" id="KW-0808">Transferase</keyword>
<comment type="catalytic activity">
    <reaction evidence="8">
        <text>an aromatic L-alpha-amino acid + 2-oxoglutarate = an aromatic oxo-acid + L-glutamate</text>
        <dbReference type="Rhea" id="RHEA:17533"/>
        <dbReference type="ChEBI" id="CHEBI:16810"/>
        <dbReference type="ChEBI" id="CHEBI:29985"/>
        <dbReference type="ChEBI" id="CHEBI:73309"/>
        <dbReference type="ChEBI" id="CHEBI:84824"/>
        <dbReference type="EC" id="2.6.1.57"/>
    </reaction>
</comment>
<dbReference type="Pfam" id="PF00155">
    <property type="entry name" value="Aminotran_1_2"/>
    <property type="match status" value="1"/>
</dbReference>
<dbReference type="SUPFAM" id="SSF53383">
    <property type="entry name" value="PLP-dependent transferases"/>
    <property type="match status" value="1"/>
</dbReference>
<keyword evidence="12" id="KW-1185">Reference proteome</keyword>
<dbReference type="GO" id="GO:0009074">
    <property type="term" value="P:aromatic amino acid family catabolic process"/>
    <property type="evidence" value="ECO:0007669"/>
    <property type="project" value="TreeGrafter"/>
</dbReference>
<evidence type="ECO:0000256" key="2">
    <source>
        <dbReference type="ARBA" id="ARBA00004496"/>
    </source>
</evidence>
<evidence type="ECO:0000256" key="3">
    <source>
        <dbReference type="ARBA" id="ARBA00007441"/>
    </source>
</evidence>
<keyword evidence="5" id="KW-0032">Aminotransferase</keyword>
<evidence type="ECO:0000256" key="6">
    <source>
        <dbReference type="ARBA" id="ARBA00022679"/>
    </source>
</evidence>
<dbReference type="InterPro" id="IPR015424">
    <property type="entry name" value="PyrdxlP-dep_Trfase"/>
</dbReference>
<evidence type="ECO:0000256" key="4">
    <source>
        <dbReference type="ARBA" id="ARBA00022490"/>
    </source>
</evidence>
<dbReference type="GO" id="GO:0006571">
    <property type="term" value="P:tyrosine biosynthetic process"/>
    <property type="evidence" value="ECO:0007669"/>
    <property type="project" value="TreeGrafter"/>
</dbReference>
<feature type="domain" description="Aminotransferase class I/classII large" evidence="10">
    <location>
        <begin position="151"/>
        <end position="527"/>
    </location>
</feature>
<dbReference type="EC" id="2.6.1.57" evidence="9"/>
<dbReference type="GO" id="GO:0030170">
    <property type="term" value="F:pyridoxal phosphate binding"/>
    <property type="evidence" value="ECO:0007669"/>
    <property type="project" value="InterPro"/>
</dbReference>
<gene>
    <name evidence="11" type="ORF">PDIGIT_LOCUS2089</name>
</gene>
<comment type="subcellular location">
    <subcellularLocation>
        <location evidence="2">Cytoplasm</location>
    </subcellularLocation>
</comment>
<comment type="similarity">
    <text evidence="3">Belongs to the class-I pyridoxal-phosphate-dependent aminotransferase family.</text>
</comment>
<dbReference type="PANTHER" id="PTHR42790">
    <property type="entry name" value="AMINOTRANSFERASE"/>
    <property type="match status" value="1"/>
</dbReference>
<dbReference type="InterPro" id="IPR004839">
    <property type="entry name" value="Aminotransferase_I/II_large"/>
</dbReference>
<protein>
    <recommendedName>
        <fullName evidence="9">aromatic-amino-acid transaminase</fullName>
        <ecNumber evidence="9">2.6.1.57</ecNumber>
    </recommendedName>
</protein>
<keyword evidence="7" id="KW-0663">Pyridoxal phosphate</keyword>
<evidence type="ECO:0000256" key="1">
    <source>
        <dbReference type="ARBA" id="ARBA00001933"/>
    </source>
</evidence>
<comment type="cofactor">
    <cofactor evidence="1">
        <name>pyridoxal 5'-phosphate</name>
        <dbReference type="ChEBI" id="CHEBI:597326"/>
    </cofactor>
</comment>
<dbReference type="AlphaFoldDB" id="A0A9W4XL39"/>
<organism evidence="11 12">
    <name type="scientific">Periconia digitata</name>
    <dbReference type="NCBI Taxonomy" id="1303443"/>
    <lineage>
        <taxon>Eukaryota</taxon>
        <taxon>Fungi</taxon>
        <taxon>Dikarya</taxon>
        <taxon>Ascomycota</taxon>
        <taxon>Pezizomycotina</taxon>
        <taxon>Dothideomycetes</taxon>
        <taxon>Pleosporomycetidae</taxon>
        <taxon>Pleosporales</taxon>
        <taxon>Massarineae</taxon>
        <taxon>Periconiaceae</taxon>
        <taxon>Periconia</taxon>
    </lineage>
</organism>